<dbReference type="InterPro" id="IPR010280">
    <property type="entry name" value="U5_MeTrfase_fam"/>
</dbReference>
<feature type="binding site" evidence="4">
    <location>
        <position position="340"/>
    </location>
    <ligand>
        <name>S-adenosyl-L-methionine</name>
        <dbReference type="ChEBI" id="CHEBI:59789"/>
    </ligand>
</feature>
<dbReference type="InterPro" id="IPR002792">
    <property type="entry name" value="TRAM_dom"/>
</dbReference>
<dbReference type="Proteomes" id="UP000070675">
    <property type="component" value="Unassembled WGS sequence"/>
</dbReference>
<evidence type="ECO:0000256" key="4">
    <source>
        <dbReference type="PROSITE-ProRule" id="PRU01024"/>
    </source>
</evidence>
<dbReference type="PROSITE" id="PS51687">
    <property type="entry name" value="SAM_MT_RNA_M5U"/>
    <property type="match status" value="1"/>
</dbReference>
<evidence type="ECO:0000256" key="2">
    <source>
        <dbReference type="ARBA" id="ARBA00022679"/>
    </source>
</evidence>
<protein>
    <submittedName>
        <fullName evidence="7">Putative 23S rRNA (Uracil-5-)-methyltransferase RumA</fullName>
    </submittedName>
</protein>
<feature type="binding site" evidence="4">
    <location>
        <position position="361"/>
    </location>
    <ligand>
        <name>S-adenosyl-L-methionine</name>
        <dbReference type="ChEBI" id="CHEBI:59789"/>
    </ligand>
</feature>
<dbReference type="InterPro" id="IPR030391">
    <property type="entry name" value="MeTrfase_TrmA_CS"/>
</dbReference>
<dbReference type="SUPFAM" id="SSF50249">
    <property type="entry name" value="Nucleic acid-binding proteins"/>
    <property type="match status" value="1"/>
</dbReference>
<sequence>MAQSTAQNTTLTLERMTYGPSALAHDRDGKTVFVLGGVAGDTVEAQITSQHKSYSNAQVVNIVERGPHHIKPACSEVELLSGCPWANVDYAYQLIAKQGHVTNALMRIAHFDPSRIETLVAPCQQASDSWHYRNKLELTAEKTCGRVQIGVRNSATNQLMALKRTELLPSPLASLPKAVAGALGYLSNSRDLSLLRVGIRASKRTKDLELALWCEPEAFPRSQVARVLNDAIQEQAKLTSIVRVLIKGPQKARKTVGVERLFGKGSWSEQLLYNMPATPQADVNANLNAHAGSSVTTNGTRMTFSAPSFFQVNTKGAEKLVELVMEFLQPASNDIAMDLYSGAGTFTLPLARRCKQVYAVESYGSSVRDLRRNLDACGLHNVQITGGDAGREFPDTRANIIVVDPPRSGLAPNVIDQLCEQPARSITYVSCDPATLARDLARFEERGIYKVQRIVPVDLFPQTFHVETVCLMSRVKD</sequence>
<dbReference type="GO" id="GO:0070041">
    <property type="term" value="F:rRNA (uridine-C5-)-methyltransferase activity"/>
    <property type="evidence" value="ECO:0007669"/>
    <property type="project" value="TreeGrafter"/>
</dbReference>
<feature type="binding site" evidence="4">
    <location>
        <position position="311"/>
    </location>
    <ligand>
        <name>S-adenosyl-L-methionine</name>
        <dbReference type="ChEBI" id="CHEBI:59789"/>
    </ligand>
</feature>
<dbReference type="InterPro" id="IPR030390">
    <property type="entry name" value="MeTrfase_TrmA_AS"/>
</dbReference>
<feature type="active site" evidence="5">
    <location>
        <position position="431"/>
    </location>
</feature>
<evidence type="ECO:0000256" key="5">
    <source>
        <dbReference type="PROSITE-ProRule" id="PRU10015"/>
    </source>
</evidence>
<keyword evidence="2 4" id="KW-0808">Transferase</keyword>
<evidence type="ECO:0000313" key="8">
    <source>
        <dbReference type="Proteomes" id="UP000070675"/>
    </source>
</evidence>
<dbReference type="PROSITE" id="PS01230">
    <property type="entry name" value="TRMA_1"/>
    <property type="match status" value="1"/>
</dbReference>
<name>A0A133XX93_9ACTN</name>
<dbReference type="OrthoDB" id="9804590at2"/>
<dbReference type="RefSeq" id="WP_066304525.1">
    <property type="nucleotide sequence ID" value="NZ_KQ959484.1"/>
</dbReference>
<dbReference type="Pfam" id="PF05958">
    <property type="entry name" value="tRNA_U5-meth_tr"/>
    <property type="match status" value="1"/>
</dbReference>
<gene>
    <name evidence="7" type="ORF">HMPREF3192_00185</name>
</gene>
<dbReference type="PANTHER" id="PTHR11061">
    <property type="entry name" value="RNA M5U METHYLTRANSFERASE"/>
    <property type="match status" value="1"/>
</dbReference>
<accession>A0A133XX93</accession>
<keyword evidence="8" id="KW-1185">Reference proteome</keyword>
<evidence type="ECO:0000256" key="1">
    <source>
        <dbReference type="ARBA" id="ARBA00022603"/>
    </source>
</evidence>
<dbReference type="CDD" id="cd02440">
    <property type="entry name" value="AdoMet_MTases"/>
    <property type="match status" value="1"/>
</dbReference>
<dbReference type="PROSITE" id="PS50926">
    <property type="entry name" value="TRAM"/>
    <property type="match status" value="1"/>
</dbReference>
<keyword evidence="1 4" id="KW-0489">Methyltransferase</keyword>
<dbReference type="Gene3D" id="3.40.50.150">
    <property type="entry name" value="Vaccinia Virus protein VP39"/>
    <property type="match status" value="1"/>
</dbReference>
<feature type="active site" description="Nucleophile" evidence="4">
    <location>
        <position position="431"/>
    </location>
</feature>
<dbReference type="AlphaFoldDB" id="A0A133XX93"/>
<keyword evidence="3 4" id="KW-0949">S-adenosyl-L-methionine</keyword>
<dbReference type="PANTHER" id="PTHR11061:SF30">
    <property type="entry name" value="TRNA (URACIL(54)-C(5))-METHYLTRANSFERASE"/>
    <property type="match status" value="1"/>
</dbReference>
<dbReference type="Gene3D" id="2.40.50.1070">
    <property type="match status" value="1"/>
</dbReference>
<organism evidence="7 8">
    <name type="scientific">Atopobium deltae</name>
    <dbReference type="NCBI Taxonomy" id="1393034"/>
    <lineage>
        <taxon>Bacteria</taxon>
        <taxon>Bacillati</taxon>
        <taxon>Actinomycetota</taxon>
        <taxon>Coriobacteriia</taxon>
        <taxon>Coriobacteriales</taxon>
        <taxon>Atopobiaceae</taxon>
        <taxon>Atopobium</taxon>
    </lineage>
</organism>
<dbReference type="Gene3D" id="2.40.50.140">
    <property type="entry name" value="Nucleic acid-binding proteins"/>
    <property type="match status" value="1"/>
</dbReference>
<dbReference type="InterPro" id="IPR012340">
    <property type="entry name" value="NA-bd_OB-fold"/>
</dbReference>
<comment type="caution">
    <text evidence="7">The sequence shown here is derived from an EMBL/GenBank/DDBJ whole genome shotgun (WGS) entry which is preliminary data.</text>
</comment>
<evidence type="ECO:0000259" key="6">
    <source>
        <dbReference type="PROSITE" id="PS50926"/>
    </source>
</evidence>
<reference evidence="8" key="1">
    <citation type="submission" date="2016-01" db="EMBL/GenBank/DDBJ databases">
        <authorList>
            <person name="Mitreva M."/>
            <person name="Pepin K.H."/>
            <person name="Mihindukulasuriya K.A."/>
            <person name="Fulton R."/>
            <person name="Fronick C."/>
            <person name="O'Laughlin M."/>
            <person name="Miner T."/>
            <person name="Herter B."/>
            <person name="Rosa B.A."/>
            <person name="Cordes M."/>
            <person name="Tomlinson C."/>
            <person name="Wollam A."/>
            <person name="Palsikar V.B."/>
            <person name="Mardis E.R."/>
            <person name="Wilson R.K."/>
        </authorList>
    </citation>
    <scope>NUCLEOTIDE SEQUENCE [LARGE SCALE GENOMIC DNA]</scope>
    <source>
        <strain evidence="8">DNF00019</strain>
    </source>
</reference>
<proteinExistence type="inferred from homology"/>
<dbReference type="SUPFAM" id="SSF53335">
    <property type="entry name" value="S-adenosyl-L-methionine-dependent methyltransferases"/>
    <property type="match status" value="1"/>
</dbReference>
<dbReference type="EMBL" id="LSCR01000002">
    <property type="protein sequence ID" value="KXB35534.1"/>
    <property type="molecule type" value="Genomic_DNA"/>
</dbReference>
<dbReference type="GO" id="GO:0070475">
    <property type="term" value="P:rRNA base methylation"/>
    <property type="evidence" value="ECO:0007669"/>
    <property type="project" value="TreeGrafter"/>
</dbReference>
<comment type="similarity">
    <text evidence="4">Belongs to the class I-like SAM-binding methyltransferase superfamily. RNA M5U methyltransferase family.</text>
</comment>
<dbReference type="STRING" id="1393034.HMPREF3192_00185"/>
<evidence type="ECO:0000313" key="7">
    <source>
        <dbReference type="EMBL" id="KXB35534.1"/>
    </source>
</evidence>
<feature type="domain" description="TRAM" evidence="6">
    <location>
        <begin position="2"/>
        <end position="61"/>
    </location>
</feature>
<dbReference type="PATRIC" id="fig|1393034.3.peg.180"/>
<dbReference type="PROSITE" id="PS01231">
    <property type="entry name" value="TRMA_2"/>
    <property type="match status" value="1"/>
</dbReference>
<evidence type="ECO:0000256" key="3">
    <source>
        <dbReference type="ARBA" id="ARBA00022691"/>
    </source>
</evidence>
<feature type="binding site" evidence="4">
    <location>
        <position position="404"/>
    </location>
    <ligand>
        <name>S-adenosyl-L-methionine</name>
        <dbReference type="ChEBI" id="CHEBI:59789"/>
    </ligand>
</feature>
<dbReference type="InterPro" id="IPR029063">
    <property type="entry name" value="SAM-dependent_MTases_sf"/>
</dbReference>